<dbReference type="RefSeq" id="WP_136882169.1">
    <property type="nucleotide sequence ID" value="NZ_SWDX01000015.1"/>
</dbReference>
<dbReference type="Gene3D" id="3.40.50.2000">
    <property type="entry name" value="Glycogen Phosphorylase B"/>
    <property type="match status" value="2"/>
</dbReference>
<dbReference type="PANTHER" id="PTHR45947">
    <property type="entry name" value="SULFOQUINOVOSYL TRANSFERASE SQD2"/>
    <property type="match status" value="1"/>
</dbReference>
<dbReference type="EMBL" id="SWDX01000015">
    <property type="protein sequence ID" value="TKC55813.1"/>
    <property type="molecule type" value="Genomic_DNA"/>
</dbReference>
<reference evidence="2 3" key="1">
    <citation type="submission" date="2019-04" db="EMBL/GenBank/DDBJ databases">
        <title>Pedobacter sp. RP-1-16 sp. nov., isolated from Arctic soil.</title>
        <authorList>
            <person name="Dahal R.H."/>
            <person name="Kim D.-U."/>
        </authorList>
    </citation>
    <scope>NUCLEOTIDE SEQUENCE [LARGE SCALE GENOMIC DNA]</scope>
    <source>
        <strain evidence="2 3">RP-1-16</strain>
    </source>
</reference>
<evidence type="ECO:0000259" key="1">
    <source>
        <dbReference type="Pfam" id="PF00534"/>
    </source>
</evidence>
<dbReference type="Pfam" id="PF00534">
    <property type="entry name" value="Glycos_transf_1"/>
    <property type="match status" value="1"/>
</dbReference>
<dbReference type="InterPro" id="IPR001296">
    <property type="entry name" value="Glyco_trans_1"/>
</dbReference>
<dbReference type="PANTHER" id="PTHR45947:SF3">
    <property type="entry name" value="SULFOQUINOVOSYL TRANSFERASE SQD2"/>
    <property type="match status" value="1"/>
</dbReference>
<evidence type="ECO:0000313" key="2">
    <source>
        <dbReference type="EMBL" id="TKC55813.1"/>
    </source>
</evidence>
<gene>
    <name evidence="2" type="ORF">FBD94_24520</name>
</gene>
<feature type="domain" description="Glycosyl transferase family 1" evidence="1">
    <location>
        <begin position="185"/>
        <end position="334"/>
    </location>
</feature>
<dbReference type="Proteomes" id="UP000309594">
    <property type="component" value="Unassembled WGS sequence"/>
</dbReference>
<name>A0A4U1G0L2_9SPHI</name>
<dbReference type="InterPro" id="IPR050194">
    <property type="entry name" value="Glycosyltransferase_grp1"/>
</dbReference>
<comment type="caution">
    <text evidence="2">The sequence shown here is derived from an EMBL/GenBank/DDBJ whole genome shotgun (WGS) entry which is preliminary data.</text>
</comment>
<dbReference type="GO" id="GO:0016757">
    <property type="term" value="F:glycosyltransferase activity"/>
    <property type="evidence" value="ECO:0007669"/>
    <property type="project" value="InterPro"/>
</dbReference>
<dbReference type="AlphaFoldDB" id="A0A4U1G0L2"/>
<organism evidence="2 3">
    <name type="scientific">Pedobacter hiemivivus</name>
    <dbReference type="NCBI Taxonomy" id="2530454"/>
    <lineage>
        <taxon>Bacteria</taxon>
        <taxon>Pseudomonadati</taxon>
        <taxon>Bacteroidota</taxon>
        <taxon>Sphingobacteriia</taxon>
        <taxon>Sphingobacteriales</taxon>
        <taxon>Sphingobacteriaceae</taxon>
        <taxon>Pedobacter</taxon>
    </lineage>
</organism>
<keyword evidence="2" id="KW-0808">Transferase</keyword>
<proteinExistence type="predicted"/>
<accession>A0A4U1G0L2</accession>
<protein>
    <submittedName>
        <fullName evidence="2">Glycosyltransferase</fullName>
    </submittedName>
</protein>
<evidence type="ECO:0000313" key="3">
    <source>
        <dbReference type="Proteomes" id="UP000309594"/>
    </source>
</evidence>
<dbReference type="SUPFAM" id="SSF53756">
    <property type="entry name" value="UDP-Glycosyltransferase/glycogen phosphorylase"/>
    <property type="match status" value="1"/>
</dbReference>
<sequence length="368" mass="42259">MKRILFITPTFGYTGSEMLLWYSLSHLNQDKFKAYLFSKKNGKLIETLPSHIKSFVPYKIGNNKFNKILRVFLKWLKIDPLRFQLSRIQKTIKADYWYVNTIVNPEVYQIASDLGVKVVTHVHELPLAYGFIAYKEMESLLNYSQLIIGCSKAVCDKIVGMGKTSVHLFYGFVDQAKIRISKNAELLRKELGFEENDYIWAVSGKTTFTKGIDFLIPLLERLPANVKILWIGGEENTGLYYYVKKTIAERFAGKVLFTGEQKDDYYNYLNCSNAFLLLSREDSFPLVMLEAAVLGKPIVGFNSGGIKEFVEEKMGIVVDSWSFDDLVKAMSTVQNYGENFDTNRIKEKATEYDASKQVGRWEEILESI</sequence>